<organism evidence="1 2">
    <name type="scientific">Gigaspora margarita</name>
    <dbReference type="NCBI Taxonomy" id="4874"/>
    <lineage>
        <taxon>Eukaryota</taxon>
        <taxon>Fungi</taxon>
        <taxon>Fungi incertae sedis</taxon>
        <taxon>Mucoromycota</taxon>
        <taxon>Glomeromycotina</taxon>
        <taxon>Glomeromycetes</taxon>
        <taxon>Diversisporales</taxon>
        <taxon>Gigasporaceae</taxon>
        <taxon>Gigaspora</taxon>
    </lineage>
</organism>
<gene>
    <name evidence="1" type="ORF">GMARGA_LOCUS14234</name>
</gene>
<sequence length="166" mass="19597">LSINIVMLYVAPTSSEVQKNIKEYLKKYLKDIETKKKAQRCMILGDFNAHSRIDTIWVDCHWKQSIIFCKTKNMDLRTEYRANLSKELKRKLSKDIRKKNAQKDILDYQLLESKTLDKLWDIIESSIKKSATNTLSQKKKTRVVEDIAYTDAVEELEHFIEPLKTR</sequence>
<dbReference type="Proteomes" id="UP000789901">
    <property type="component" value="Unassembled WGS sequence"/>
</dbReference>
<accession>A0ABN7V4C6</accession>
<dbReference type="InterPro" id="IPR036691">
    <property type="entry name" value="Endo/exonu/phosph_ase_sf"/>
</dbReference>
<name>A0ABN7V4C6_GIGMA</name>
<evidence type="ECO:0000313" key="2">
    <source>
        <dbReference type="Proteomes" id="UP000789901"/>
    </source>
</evidence>
<comment type="caution">
    <text evidence="1">The sequence shown here is derived from an EMBL/GenBank/DDBJ whole genome shotgun (WGS) entry which is preliminary data.</text>
</comment>
<dbReference type="EMBL" id="CAJVQB010009349">
    <property type="protein sequence ID" value="CAG8729209.1"/>
    <property type="molecule type" value="Genomic_DNA"/>
</dbReference>
<protein>
    <submittedName>
        <fullName evidence="1">15305_t:CDS:1</fullName>
    </submittedName>
</protein>
<keyword evidence="2" id="KW-1185">Reference proteome</keyword>
<feature type="non-terminal residue" evidence="1">
    <location>
        <position position="1"/>
    </location>
</feature>
<reference evidence="1 2" key="1">
    <citation type="submission" date="2021-06" db="EMBL/GenBank/DDBJ databases">
        <authorList>
            <person name="Kallberg Y."/>
            <person name="Tangrot J."/>
            <person name="Rosling A."/>
        </authorList>
    </citation>
    <scope>NUCLEOTIDE SEQUENCE [LARGE SCALE GENOMIC DNA]</scope>
    <source>
        <strain evidence="1 2">120-4 pot B 10/14</strain>
    </source>
</reference>
<dbReference type="Gene3D" id="3.60.10.10">
    <property type="entry name" value="Endonuclease/exonuclease/phosphatase"/>
    <property type="match status" value="1"/>
</dbReference>
<evidence type="ECO:0000313" key="1">
    <source>
        <dbReference type="EMBL" id="CAG8729209.1"/>
    </source>
</evidence>
<proteinExistence type="predicted"/>